<keyword evidence="2" id="KW-1185">Reference proteome</keyword>
<evidence type="ECO:0000313" key="1">
    <source>
        <dbReference type="EMBL" id="KAJ3575383.1"/>
    </source>
</evidence>
<reference evidence="1" key="1">
    <citation type="submission" date="2022-07" db="EMBL/GenBank/DDBJ databases">
        <title>Genome Sequence of Leucocoprinus birnbaumii.</title>
        <authorList>
            <person name="Buettner E."/>
        </authorList>
    </citation>
    <scope>NUCLEOTIDE SEQUENCE</scope>
    <source>
        <strain evidence="1">VT141</strain>
    </source>
</reference>
<protein>
    <submittedName>
        <fullName evidence="1">Uncharacterized protein</fullName>
    </submittedName>
</protein>
<accession>A0AAD5YY73</accession>
<organism evidence="1 2">
    <name type="scientific">Leucocoprinus birnbaumii</name>
    <dbReference type="NCBI Taxonomy" id="56174"/>
    <lineage>
        <taxon>Eukaryota</taxon>
        <taxon>Fungi</taxon>
        <taxon>Dikarya</taxon>
        <taxon>Basidiomycota</taxon>
        <taxon>Agaricomycotina</taxon>
        <taxon>Agaricomycetes</taxon>
        <taxon>Agaricomycetidae</taxon>
        <taxon>Agaricales</taxon>
        <taxon>Agaricineae</taxon>
        <taxon>Agaricaceae</taxon>
        <taxon>Leucocoprinus</taxon>
    </lineage>
</organism>
<dbReference type="AlphaFoldDB" id="A0AAD5YY73"/>
<name>A0AAD5YY73_9AGAR</name>
<gene>
    <name evidence="1" type="ORF">NP233_g1134</name>
</gene>
<comment type="caution">
    <text evidence="1">The sequence shown here is derived from an EMBL/GenBank/DDBJ whole genome shotgun (WGS) entry which is preliminary data.</text>
</comment>
<dbReference type="Proteomes" id="UP001213000">
    <property type="component" value="Unassembled WGS sequence"/>
</dbReference>
<evidence type="ECO:0000313" key="2">
    <source>
        <dbReference type="Proteomes" id="UP001213000"/>
    </source>
</evidence>
<dbReference type="EMBL" id="JANIEX010000039">
    <property type="protein sequence ID" value="KAJ3575383.1"/>
    <property type="molecule type" value="Genomic_DNA"/>
</dbReference>
<proteinExistence type="predicted"/>
<sequence>MSFESPLKKIANNRLVTSSSFTKSPKNPLDLLRSGGGCEDIITFLRRCREAGPSCIVEYGEQILYRLSRHKLHFNARDSVEHEVIVAAVYPSREHYEGGTGLTNVVFERTAVESAKEEKEPNLLLRFKEHVWSPRALAYEAQDTVRLQTINDLVNIHHSQVSRITFPPADDCSKNPVQHHLSLWELLILAADVHHGLGNYEPSNSNCSAFAATLMQAAASWTFCETDQIKQSLGDVCRSCKDPRKRYRKPVHLVHPGGICYGGPVAAAPADGFLEYSVLSRSRERRARFMAIVSIFTIILGRY</sequence>